<dbReference type="InterPro" id="IPR003746">
    <property type="entry name" value="DUF167"/>
</dbReference>
<dbReference type="PANTHER" id="PTHR13420">
    <property type="entry name" value="UPF0235 PROTEIN C15ORF40"/>
    <property type="match status" value="1"/>
</dbReference>
<evidence type="ECO:0000256" key="2">
    <source>
        <dbReference type="HAMAP-Rule" id="MF_00634"/>
    </source>
</evidence>
<gene>
    <name evidence="3" type="ORF">AMJ87_13845</name>
</gene>
<sequence>MLVRVTVIPRAKKAEISTIGTSHLKVKLISPAVKNRANRELISVLAEHYGVRKSRLRIKSGLHAREKLVEISGIDS</sequence>
<evidence type="ECO:0000256" key="1">
    <source>
        <dbReference type="ARBA" id="ARBA00010364"/>
    </source>
</evidence>
<comment type="similarity">
    <text evidence="1 2">Belongs to the UPF0235 family.</text>
</comment>
<proteinExistence type="inferred from homology"/>
<dbReference type="Gene3D" id="3.30.1200.10">
    <property type="entry name" value="YggU-like"/>
    <property type="match status" value="1"/>
</dbReference>
<dbReference type="NCBIfam" id="TIGR00251">
    <property type="entry name" value="DUF167 family protein"/>
    <property type="match status" value="1"/>
</dbReference>
<dbReference type="AlphaFoldDB" id="A0A0S8G2A9"/>
<comment type="caution">
    <text evidence="3">The sequence shown here is derived from an EMBL/GenBank/DDBJ whole genome shotgun (WGS) entry which is preliminary data.</text>
</comment>
<dbReference type="Pfam" id="PF02594">
    <property type="entry name" value="DUF167"/>
    <property type="match status" value="1"/>
</dbReference>
<dbReference type="PANTHER" id="PTHR13420:SF7">
    <property type="entry name" value="UPF0235 PROTEIN C15ORF40"/>
    <property type="match status" value="1"/>
</dbReference>
<dbReference type="HAMAP" id="MF_00634">
    <property type="entry name" value="UPF0235"/>
    <property type="match status" value="1"/>
</dbReference>
<evidence type="ECO:0000313" key="3">
    <source>
        <dbReference type="EMBL" id="KPK67160.1"/>
    </source>
</evidence>
<dbReference type="GO" id="GO:0005737">
    <property type="term" value="C:cytoplasm"/>
    <property type="evidence" value="ECO:0007669"/>
    <property type="project" value="TreeGrafter"/>
</dbReference>
<dbReference type="InterPro" id="IPR036591">
    <property type="entry name" value="YggU-like_sf"/>
</dbReference>
<dbReference type="SMART" id="SM01152">
    <property type="entry name" value="DUF167"/>
    <property type="match status" value="1"/>
</dbReference>
<evidence type="ECO:0000313" key="4">
    <source>
        <dbReference type="Proteomes" id="UP000051096"/>
    </source>
</evidence>
<dbReference type="SUPFAM" id="SSF69786">
    <property type="entry name" value="YggU-like"/>
    <property type="match status" value="1"/>
</dbReference>
<protein>
    <recommendedName>
        <fullName evidence="2">UPF0235 protein AMJ87_13845</fullName>
    </recommendedName>
</protein>
<organism evidence="3 4">
    <name type="scientific">candidate division WOR_3 bacterium SM23_60</name>
    <dbReference type="NCBI Taxonomy" id="1703780"/>
    <lineage>
        <taxon>Bacteria</taxon>
        <taxon>Bacteria division WOR-3</taxon>
    </lineage>
</organism>
<accession>A0A0S8G2A9</accession>
<name>A0A0S8G2A9_UNCW3</name>
<reference evidence="3 4" key="1">
    <citation type="journal article" date="2015" name="Microbiome">
        <title>Genomic resolution of linkages in carbon, nitrogen, and sulfur cycling among widespread estuary sediment bacteria.</title>
        <authorList>
            <person name="Baker B.J."/>
            <person name="Lazar C.S."/>
            <person name="Teske A.P."/>
            <person name="Dick G.J."/>
        </authorList>
    </citation>
    <scope>NUCLEOTIDE SEQUENCE [LARGE SCALE GENOMIC DNA]</scope>
    <source>
        <strain evidence="3">SM23_60</strain>
    </source>
</reference>
<dbReference type="Proteomes" id="UP000051096">
    <property type="component" value="Unassembled WGS sequence"/>
</dbReference>
<dbReference type="EMBL" id="LJUO01000237">
    <property type="protein sequence ID" value="KPK67160.1"/>
    <property type="molecule type" value="Genomic_DNA"/>
</dbReference>